<evidence type="ECO:0000259" key="1">
    <source>
        <dbReference type="Pfam" id="PF01872"/>
    </source>
</evidence>
<gene>
    <name evidence="2" type="ORF">GCM10025867_27360</name>
</gene>
<dbReference type="RefSeq" id="WP_286343503.1">
    <property type="nucleotide sequence ID" value="NZ_AP027732.1"/>
</dbReference>
<dbReference type="EMBL" id="AP027732">
    <property type="protein sequence ID" value="BDZ50495.1"/>
    <property type="molecule type" value="Genomic_DNA"/>
</dbReference>
<dbReference type="InterPro" id="IPR002734">
    <property type="entry name" value="RibDG_C"/>
</dbReference>
<evidence type="ECO:0000313" key="2">
    <source>
        <dbReference type="EMBL" id="BDZ50495.1"/>
    </source>
</evidence>
<dbReference type="Gene3D" id="3.40.430.10">
    <property type="entry name" value="Dihydrofolate Reductase, subunit A"/>
    <property type="match status" value="1"/>
</dbReference>
<dbReference type="PANTHER" id="PTHR38011:SF2">
    <property type="entry name" value="BIFUNCTIONAL DEAMINASE-REDUCTASE DOMAIN PROTEIN"/>
    <property type="match status" value="1"/>
</dbReference>
<dbReference type="InterPro" id="IPR050765">
    <property type="entry name" value="Riboflavin_Biosynth_HTPR"/>
</dbReference>
<dbReference type="PANTHER" id="PTHR38011">
    <property type="entry name" value="DIHYDROFOLATE REDUCTASE FAMILY PROTEIN (AFU_ORTHOLOGUE AFUA_8G06820)"/>
    <property type="match status" value="1"/>
</dbReference>
<proteinExistence type="predicted"/>
<dbReference type="Pfam" id="PF01872">
    <property type="entry name" value="RibD_C"/>
    <property type="match status" value="1"/>
</dbReference>
<dbReference type="SUPFAM" id="SSF53597">
    <property type="entry name" value="Dihydrofolate reductase-like"/>
    <property type="match status" value="1"/>
</dbReference>
<dbReference type="InterPro" id="IPR024072">
    <property type="entry name" value="DHFR-like_dom_sf"/>
</dbReference>
<accession>A0ABM8GPV8</accession>
<keyword evidence="3" id="KW-1185">Reference proteome</keyword>
<dbReference type="Proteomes" id="UP001321486">
    <property type="component" value="Chromosome"/>
</dbReference>
<evidence type="ECO:0000313" key="3">
    <source>
        <dbReference type="Proteomes" id="UP001321486"/>
    </source>
</evidence>
<reference evidence="3" key="1">
    <citation type="journal article" date="2019" name="Int. J. Syst. Evol. Microbiol.">
        <title>The Global Catalogue of Microorganisms (GCM) 10K type strain sequencing project: providing services to taxonomists for standard genome sequencing and annotation.</title>
        <authorList>
            <consortium name="The Broad Institute Genomics Platform"/>
            <consortium name="The Broad Institute Genome Sequencing Center for Infectious Disease"/>
            <person name="Wu L."/>
            <person name="Ma J."/>
        </authorList>
    </citation>
    <scope>NUCLEOTIDE SEQUENCE [LARGE SCALE GENOMIC DNA]</scope>
    <source>
        <strain evidence="3">NBRC 108728</strain>
    </source>
</reference>
<protein>
    <submittedName>
        <fullName evidence="2">Deaminase reductase</fullName>
    </submittedName>
</protein>
<organism evidence="2 3">
    <name type="scientific">Frondihabitans sucicola</name>
    <dbReference type="NCBI Taxonomy" id="1268041"/>
    <lineage>
        <taxon>Bacteria</taxon>
        <taxon>Bacillati</taxon>
        <taxon>Actinomycetota</taxon>
        <taxon>Actinomycetes</taxon>
        <taxon>Micrococcales</taxon>
        <taxon>Microbacteriaceae</taxon>
        <taxon>Frondihabitans</taxon>
    </lineage>
</organism>
<sequence>MGTIVVQEFITLDGVIQAGGGPDEDREGGFEFGGWSMDYDEEFDTLGEGGDIIAEWESKTEALLLGRKTYDIWAGAWAVWDENADGFMGELTRRYNRVPKYVASRTLTEVGWKNAELLGDDVPAAVAAIRAERDGEIRVWGSADLIATLAEHDLVDEYRLAVYPIVLGTGKKLFSDRFPKTALALVSSRQLASGVLINTYRPAPGRPASGT</sequence>
<name>A0ABM8GPV8_9MICO</name>
<feature type="domain" description="Bacterial bifunctional deaminase-reductase C-terminal" evidence="1">
    <location>
        <begin position="3"/>
        <end position="196"/>
    </location>
</feature>